<keyword evidence="2 3" id="KW-0560">Oxidoreductase</keyword>
<dbReference type="Pfam" id="PF13561">
    <property type="entry name" value="adh_short_C2"/>
    <property type="match status" value="1"/>
</dbReference>
<organism evidence="3 4">
    <name type="scientific">Nocardioides piscis</name>
    <dbReference type="NCBI Taxonomy" id="2714938"/>
    <lineage>
        <taxon>Bacteria</taxon>
        <taxon>Bacillati</taxon>
        <taxon>Actinomycetota</taxon>
        <taxon>Actinomycetes</taxon>
        <taxon>Propionibacteriales</taxon>
        <taxon>Nocardioidaceae</taxon>
        <taxon>Nocardioides</taxon>
    </lineage>
</organism>
<reference evidence="3 4" key="1">
    <citation type="submission" date="2020-03" db="EMBL/GenBank/DDBJ databases">
        <title>Nocardioides sp. nov., isolated from fish.</title>
        <authorList>
            <person name="Hyun D.-W."/>
            <person name="Bae J.-W."/>
        </authorList>
    </citation>
    <scope>NUCLEOTIDE SEQUENCE [LARGE SCALE GENOMIC DNA]</scope>
    <source>
        <strain evidence="3 4">HDW12A</strain>
    </source>
</reference>
<accession>A0A6G7YIZ5</accession>
<protein>
    <submittedName>
        <fullName evidence="3">Glucose 1-dehydrogenase</fullName>
        <ecNumber evidence="3">1.1.1.47</ecNumber>
    </submittedName>
</protein>
<dbReference type="RefSeq" id="WP_166320395.1">
    <property type="nucleotide sequence ID" value="NZ_CP049866.1"/>
</dbReference>
<dbReference type="PRINTS" id="PR00080">
    <property type="entry name" value="SDRFAMILY"/>
</dbReference>
<evidence type="ECO:0000256" key="2">
    <source>
        <dbReference type="ARBA" id="ARBA00023002"/>
    </source>
</evidence>
<dbReference type="InterPro" id="IPR020904">
    <property type="entry name" value="Sc_DH/Rdtase_CS"/>
</dbReference>
<dbReference type="PANTHER" id="PTHR24321:SF8">
    <property type="entry name" value="ESTRADIOL 17-BETA-DEHYDROGENASE 8-RELATED"/>
    <property type="match status" value="1"/>
</dbReference>
<comment type="similarity">
    <text evidence="1">Belongs to the short-chain dehydrogenases/reductases (SDR) family.</text>
</comment>
<dbReference type="PRINTS" id="PR00081">
    <property type="entry name" value="GDHRDH"/>
</dbReference>
<evidence type="ECO:0000313" key="3">
    <source>
        <dbReference type="EMBL" id="QIK76710.1"/>
    </source>
</evidence>
<dbReference type="SUPFAM" id="SSF51735">
    <property type="entry name" value="NAD(P)-binding Rossmann-fold domains"/>
    <property type="match status" value="1"/>
</dbReference>
<dbReference type="Gene3D" id="3.40.50.720">
    <property type="entry name" value="NAD(P)-binding Rossmann-like Domain"/>
    <property type="match status" value="1"/>
</dbReference>
<dbReference type="EMBL" id="CP049866">
    <property type="protein sequence ID" value="QIK76710.1"/>
    <property type="molecule type" value="Genomic_DNA"/>
</dbReference>
<keyword evidence="4" id="KW-1185">Reference proteome</keyword>
<gene>
    <name evidence="3" type="ORF">G7071_16050</name>
</gene>
<dbReference type="KEGG" id="npi:G7071_16050"/>
<dbReference type="Proteomes" id="UP000502035">
    <property type="component" value="Chromosome"/>
</dbReference>
<evidence type="ECO:0000256" key="1">
    <source>
        <dbReference type="ARBA" id="ARBA00006484"/>
    </source>
</evidence>
<dbReference type="InterPro" id="IPR002347">
    <property type="entry name" value="SDR_fam"/>
</dbReference>
<dbReference type="FunFam" id="3.40.50.720:FF:000084">
    <property type="entry name" value="Short-chain dehydrogenase reductase"/>
    <property type="match status" value="1"/>
</dbReference>
<proteinExistence type="inferred from homology"/>
<evidence type="ECO:0000313" key="4">
    <source>
        <dbReference type="Proteomes" id="UP000502035"/>
    </source>
</evidence>
<dbReference type="EC" id="1.1.1.47" evidence="3"/>
<dbReference type="PANTHER" id="PTHR24321">
    <property type="entry name" value="DEHYDROGENASES, SHORT CHAIN"/>
    <property type="match status" value="1"/>
</dbReference>
<sequence length="251" mass="26080">MGRLAGKIAIVTGAAQGQGAEIARSFVAEGAKVALADINEADGQALADELGDSAHFTRHDVSDAASWQELVADTNDRFGPVNVLVNNAGILRFGDIDKMPLEEAQLIWNVNLQGCYLGMQAVVPTMKRNGGGSIVNASSIEGLGGMGSVIAYCGSKWAIRGMTKAAAHELGRRKIRVNSVHPGMIDTPMTRVHGGDVAMEFGASKVPLRRVGTPSDIAPTYVFLASDESAYITGAEIAVDGGATATHAFGG</sequence>
<dbReference type="InterPro" id="IPR036291">
    <property type="entry name" value="NAD(P)-bd_dom_sf"/>
</dbReference>
<name>A0A6G7YIZ5_9ACTN</name>
<dbReference type="NCBIfam" id="NF005559">
    <property type="entry name" value="PRK07231.1"/>
    <property type="match status" value="1"/>
</dbReference>
<dbReference type="AlphaFoldDB" id="A0A6G7YIZ5"/>
<dbReference type="GO" id="GO:0047936">
    <property type="term" value="F:glucose 1-dehydrogenase [NAD(P)+] activity"/>
    <property type="evidence" value="ECO:0007669"/>
    <property type="project" value="UniProtKB-EC"/>
</dbReference>
<dbReference type="PROSITE" id="PS00061">
    <property type="entry name" value="ADH_SHORT"/>
    <property type="match status" value="1"/>
</dbReference>